<organism evidence="9 10">
    <name type="scientific">Ferrimonas lipolytica</name>
    <dbReference type="NCBI Taxonomy" id="2724191"/>
    <lineage>
        <taxon>Bacteria</taxon>
        <taxon>Pseudomonadati</taxon>
        <taxon>Pseudomonadota</taxon>
        <taxon>Gammaproteobacteria</taxon>
        <taxon>Alteromonadales</taxon>
        <taxon>Ferrimonadaceae</taxon>
        <taxon>Ferrimonas</taxon>
    </lineage>
</organism>
<evidence type="ECO:0000259" key="7">
    <source>
        <dbReference type="Pfam" id="PF00460"/>
    </source>
</evidence>
<feature type="domain" description="Flagellar basal body rod protein N-terminal" evidence="7">
    <location>
        <begin position="9"/>
        <end position="32"/>
    </location>
</feature>
<evidence type="ECO:0000256" key="6">
    <source>
        <dbReference type="RuleBase" id="RU362062"/>
    </source>
</evidence>
<dbReference type="InterPro" id="IPR010930">
    <property type="entry name" value="Flg_bb/hook_C_dom"/>
</dbReference>
<dbReference type="PANTHER" id="PTHR30435">
    <property type="entry name" value="FLAGELLAR PROTEIN"/>
    <property type="match status" value="1"/>
</dbReference>
<evidence type="ECO:0000256" key="2">
    <source>
        <dbReference type="ARBA" id="ARBA00009677"/>
    </source>
</evidence>
<dbReference type="Pfam" id="PF00460">
    <property type="entry name" value="Flg_bb_rod"/>
    <property type="match status" value="1"/>
</dbReference>
<evidence type="ECO:0000256" key="4">
    <source>
        <dbReference type="ARBA" id="ARBA00023143"/>
    </source>
</evidence>
<sequence>MSFANIYDIAGSSMAAQTTRLNTIASNLANVDSAAASAEEAYKSIKPIFEAVYHGTGVDANPAASVAVTNLTTTLDNADMRFEPNHPLADADGYVAYSNVDPIVEVADMMSATQNFEASVNVMNRARSMQQSLLNLGT</sequence>
<proteinExistence type="inferred from homology"/>
<keyword evidence="9" id="KW-0282">Flagellum</keyword>
<dbReference type="GO" id="GO:0071978">
    <property type="term" value="P:bacterial-type flagellum-dependent swarming motility"/>
    <property type="evidence" value="ECO:0007669"/>
    <property type="project" value="TreeGrafter"/>
</dbReference>
<feature type="domain" description="Flagellar basal-body/hook protein C-terminal" evidence="8">
    <location>
        <begin position="92"/>
        <end position="136"/>
    </location>
</feature>
<dbReference type="EMBL" id="CP051180">
    <property type="protein sequence ID" value="QIZ76789.1"/>
    <property type="molecule type" value="Genomic_DNA"/>
</dbReference>
<gene>
    <name evidence="9" type="primary">flgC</name>
    <name evidence="9" type="ORF">HER31_07815</name>
</gene>
<accession>A0A6H1UDT6</accession>
<reference evidence="9 10" key="1">
    <citation type="submission" date="2020-04" db="EMBL/GenBank/DDBJ databases">
        <title>Ferrimonas sp. S7 isolated from sea water.</title>
        <authorList>
            <person name="Bae S.S."/>
            <person name="Baek K."/>
        </authorList>
    </citation>
    <scope>NUCLEOTIDE SEQUENCE [LARGE SCALE GENOMIC DNA]</scope>
    <source>
        <strain evidence="9 10">S7</strain>
    </source>
</reference>
<evidence type="ECO:0000256" key="1">
    <source>
        <dbReference type="ARBA" id="ARBA00004117"/>
    </source>
</evidence>
<evidence type="ECO:0000313" key="10">
    <source>
        <dbReference type="Proteomes" id="UP000501602"/>
    </source>
</evidence>
<dbReference type="InterPro" id="IPR006299">
    <property type="entry name" value="FlgC"/>
</dbReference>
<dbReference type="Proteomes" id="UP000501602">
    <property type="component" value="Chromosome"/>
</dbReference>
<dbReference type="PANTHER" id="PTHR30435:SF29">
    <property type="entry name" value="FLAGELLAR BASAL-BODY ROD PROTEIN FLGC"/>
    <property type="match status" value="1"/>
</dbReference>
<dbReference type="GO" id="GO:0030694">
    <property type="term" value="C:bacterial-type flagellum basal body, rod"/>
    <property type="evidence" value="ECO:0007669"/>
    <property type="project" value="UniProtKB-UniRule"/>
</dbReference>
<dbReference type="InterPro" id="IPR001444">
    <property type="entry name" value="Flag_bb_rod_N"/>
</dbReference>
<comment type="subunit">
    <text evidence="5 6">The basal body constitutes a major portion of the flagellar organelle and consists of four rings (L,P,S, and M) mounted on a central rod. The rod consists of about 26 subunits of FlgG in the distal portion, and FlgB, FlgC and FlgF are thought to build up the proximal portion of the rod with about 6 subunits each.</text>
</comment>
<evidence type="ECO:0000313" key="9">
    <source>
        <dbReference type="EMBL" id="QIZ76789.1"/>
    </source>
</evidence>
<evidence type="ECO:0000256" key="5">
    <source>
        <dbReference type="ARBA" id="ARBA00025933"/>
    </source>
</evidence>
<keyword evidence="4 6" id="KW-0975">Bacterial flagellum</keyword>
<dbReference type="AlphaFoldDB" id="A0A6H1UDT6"/>
<evidence type="ECO:0000259" key="8">
    <source>
        <dbReference type="Pfam" id="PF06429"/>
    </source>
</evidence>
<keyword evidence="9" id="KW-0966">Cell projection</keyword>
<name>A0A6H1UDT6_9GAMM</name>
<keyword evidence="10" id="KW-1185">Reference proteome</keyword>
<dbReference type="RefSeq" id="WP_168660050.1">
    <property type="nucleotide sequence ID" value="NZ_CP051180.1"/>
</dbReference>
<protein>
    <recommendedName>
        <fullName evidence="3 6">Flagellar basal-body rod protein FlgC</fullName>
    </recommendedName>
</protein>
<comment type="similarity">
    <text evidence="2">Belongs to the flagella basal body rod proteins family.</text>
</comment>
<dbReference type="Pfam" id="PF06429">
    <property type="entry name" value="Flg_bbr_C"/>
    <property type="match status" value="1"/>
</dbReference>
<comment type="subcellular location">
    <subcellularLocation>
        <location evidence="1 6">Bacterial flagellum basal body</location>
    </subcellularLocation>
</comment>
<evidence type="ECO:0000256" key="3">
    <source>
        <dbReference type="ARBA" id="ARBA00017941"/>
    </source>
</evidence>
<dbReference type="KEGG" id="fes:HER31_07815"/>
<dbReference type="NCBIfam" id="TIGR01395">
    <property type="entry name" value="FlgC"/>
    <property type="match status" value="1"/>
</dbReference>
<keyword evidence="9" id="KW-0969">Cilium</keyword>